<protein>
    <submittedName>
        <fullName evidence="1">Uncharacterized protein</fullName>
    </submittedName>
</protein>
<evidence type="ECO:0000313" key="1">
    <source>
        <dbReference type="EMBL" id="EME46263.1"/>
    </source>
</evidence>
<dbReference type="AlphaFoldDB" id="N1PTH5"/>
<reference evidence="1 2" key="2">
    <citation type="journal article" date="2012" name="PLoS Pathog.">
        <title>Diverse lifestyles and strategies of plant pathogenesis encoded in the genomes of eighteen Dothideomycetes fungi.</title>
        <authorList>
            <person name="Ohm R.A."/>
            <person name="Feau N."/>
            <person name="Henrissat B."/>
            <person name="Schoch C.L."/>
            <person name="Horwitz B.A."/>
            <person name="Barry K.W."/>
            <person name="Condon B.J."/>
            <person name="Copeland A.C."/>
            <person name="Dhillon B."/>
            <person name="Glaser F."/>
            <person name="Hesse C.N."/>
            <person name="Kosti I."/>
            <person name="LaButti K."/>
            <person name="Lindquist E.A."/>
            <person name="Lucas S."/>
            <person name="Salamov A.A."/>
            <person name="Bradshaw R.E."/>
            <person name="Ciuffetti L."/>
            <person name="Hamelin R.C."/>
            <person name="Kema G.H.J."/>
            <person name="Lawrence C."/>
            <person name="Scott J.A."/>
            <person name="Spatafora J.W."/>
            <person name="Turgeon B.G."/>
            <person name="de Wit P.J.G.M."/>
            <person name="Zhong S."/>
            <person name="Goodwin S.B."/>
            <person name="Grigoriev I.V."/>
        </authorList>
    </citation>
    <scope>NUCLEOTIDE SEQUENCE [LARGE SCALE GENOMIC DNA]</scope>
    <source>
        <strain evidence="2">NZE10 / CBS 128990</strain>
    </source>
</reference>
<sequence>MADGFNNARAMRVQEIMNDYRNIQNYIAQIRANPSAEEYHEEGYVVLRQCVAQAQGLLAQPFQQDSGGKESEEAVQLHLRRIIVDASMRRFRAQNIYLRATAVLRWINARNSILQGQRPHAGHAPALQQIRDQLRVELAAITDARVDAALRQADMAVGKWLEEDPPLASIQRMLSAGGC</sequence>
<gene>
    <name evidence="1" type="ORF">DOTSEDRAFT_125391</name>
</gene>
<accession>N1PTH5</accession>
<organism evidence="1 2">
    <name type="scientific">Dothistroma septosporum (strain NZE10 / CBS 128990)</name>
    <name type="common">Red band needle blight fungus</name>
    <name type="synonym">Mycosphaerella pini</name>
    <dbReference type="NCBI Taxonomy" id="675120"/>
    <lineage>
        <taxon>Eukaryota</taxon>
        <taxon>Fungi</taxon>
        <taxon>Dikarya</taxon>
        <taxon>Ascomycota</taxon>
        <taxon>Pezizomycotina</taxon>
        <taxon>Dothideomycetes</taxon>
        <taxon>Dothideomycetidae</taxon>
        <taxon>Mycosphaerellales</taxon>
        <taxon>Mycosphaerellaceae</taxon>
        <taxon>Dothistroma</taxon>
    </lineage>
</organism>
<dbReference type="OMA" id="GHWLDDD"/>
<dbReference type="Proteomes" id="UP000016933">
    <property type="component" value="Unassembled WGS sequence"/>
</dbReference>
<dbReference type="OrthoDB" id="4510061at2759"/>
<dbReference type="EMBL" id="KB446537">
    <property type="protein sequence ID" value="EME46263.1"/>
    <property type="molecule type" value="Genomic_DNA"/>
</dbReference>
<name>N1PTH5_DOTSN</name>
<dbReference type="eggNOG" id="ENOG502S5DH">
    <property type="taxonomic scope" value="Eukaryota"/>
</dbReference>
<dbReference type="HOGENOM" id="CLU_084254_0_0_1"/>
<reference evidence="2" key="1">
    <citation type="journal article" date="2012" name="PLoS Genet.">
        <title>The genomes of the fungal plant pathogens Cladosporium fulvum and Dothistroma septosporum reveal adaptation to different hosts and lifestyles but also signatures of common ancestry.</title>
        <authorList>
            <person name="de Wit P.J.G.M."/>
            <person name="van der Burgt A."/>
            <person name="Oekmen B."/>
            <person name="Stergiopoulos I."/>
            <person name="Abd-Elsalam K.A."/>
            <person name="Aerts A.L."/>
            <person name="Bahkali A.H."/>
            <person name="Beenen H.G."/>
            <person name="Chettri P."/>
            <person name="Cox M.P."/>
            <person name="Datema E."/>
            <person name="de Vries R.P."/>
            <person name="Dhillon B."/>
            <person name="Ganley A.R."/>
            <person name="Griffiths S.A."/>
            <person name="Guo Y."/>
            <person name="Hamelin R.C."/>
            <person name="Henrissat B."/>
            <person name="Kabir M.S."/>
            <person name="Jashni M.K."/>
            <person name="Kema G."/>
            <person name="Klaubauf S."/>
            <person name="Lapidus A."/>
            <person name="Levasseur A."/>
            <person name="Lindquist E."/>
            <person name="Mehrabi R."/>
            <person name="Ohm R.A."/>
            <person name="Owen T.J."/>
            <person name="Salamov A."/>
            <person name="Schwelm A."/>
            <person name="Schijlen E."/>
            <person name="Sun H."/>
            <person name="van den Burg H.A."/>
            <person name="van Ham R.C.H.J."/>
            <person name="Zhang S."/>
            <person name="Goodwin S.B."/>
            <person name="Grigoriev I.V."/>
            <person name="Collemare J."/>
            <person name="Bradshaw R.E."/>
        </authorList>
    </citation>
    <scope>NUCLEOTIDE SEQUENCE [LARGE SCALE GENOMIC DNA]</scope>
    <source>
        <strain evidence="2">NZE10 / CBS 128990</strain>
    </source>
</reference>
<proteinExistence type="predicted"/>
<keyword evidence="2" id="KW-1185">Reference proteome</keyword>
<evidence type="ECO:0000313" key="2">
    <source>
        <dbReference type="Proteomes" id="UP000016933"/>
    </source>
</evidence>